<dbReference type="OrthoDB" id="5420777at2759"/>
<keyword evidence="4" id="KW-1185">Reference proteome</keyword>
<organism evidence="3 4">
    <name type="scientific">Ophiocordyceps sinensis</name>
    <dbReference type="NCBI Taxonomy" id="72228"/>
    <lineage>
        <taxon>Eukaryota</taxon>
        <taxon>Fungi</taxon>
        <taxon>Dikarya</taxon>
        <taxon>Ascomycota</taxon>
        <taxon>Pezizomycotina</taxon>
        <taxon>Sordariomycetes</taxon>
        <taxon>Hypocreomycetidae</taxon>
        <taxon>Hypocreales</taxon>
        <taxon>Ophiocordycipitaceae</taxon>
        <taxon>Ophiocordyceps</taxon>
    </lineage>
</organism>
<dbReference type="Proteomes" id="UP000557566">
    <property type="component" value="Unassembled WGS sequence"/>
</dbReference>
<proteinExistence type="predicted"/>
<gene>
    <name evidence="3" type="ORF">G6O67_000385</name>
</gene>
<dbReference type="EMBL" id="JAAVMX010000001">
    <property type="protein sequence ID" value="KAF4513063.1"/>
    <property type="molecule type" value="Genomic_DNA"/>
</dbReference>
<feature type="signal peptide" evidence="2">
    <location>
        <begin position="1"/>
        <end position="20"/>
    </location>
</feature>
<protein>
    <submittedName>
        <fullName evidence="3">Uncharacterized protein</fullName>
    </submittedName>
</protein>
<feature type="compositionally biased region" description="Basic and acidic residues" evidence="1">
    <location>
        <begin position="272"/>
        <end position="287"/>
    </location>
</feature>
<keyword evidence="2" id="KW-0732">Signal</keyword>
<evidence type="ECO:0000313" key="4">
    <source>
        <dbReference type="Proteomes" id="UP000557566"/>
    </source>
</evidence>
<accession>A0A8H4V9P0</accession>
<sequence>MRPDTALLLCAALLAHSASAGASQGSLSRQSQRFYPSPNNTRSAAPPPPDAQSSTFPNTLTPSTTPDSSSIAGSLSSGATVTVTINCPGGTDGPDCAAPATIYGAANSSGAVLTPMDDCTSLPEDRPLTHFSVVYTSTVTFFGNRSDYTPPFEPLATPKYCTPTFAPTFAPPQAPAAAPFVHSTVDDVPAARKGMDRHALRPSLTFITTDKNPSVAFPSDPPPRFTLTRTLAAENHGNADHKPPADDGGSGKDNISTGGHMTAASGGDDGSDEHGKPDNSGRPRVVDHGSGNHRPAAGNGIGGNPAGHGFPTPDAASVKQARLPSFKITARGNQVTINDKTFSDLELGKTSVVTAGGALFTILPNAIVGAGATVQKPVPAGTVVSAATPTSAVVGGLPVTLKGSEAVIGDATFTMGEEATATVVDGHQVSLKPGSLVVGKETLSFEPILPRREKEMLVKGGELLTAIGRSVVVIHSTTFTYGPGIAETTQAVNGDIITVGPSGVLIHGMLVGGPSADATETRFEVVGGATVTRIAPSLAVINGATFTIGPGTHWTTTVIAGETFTIGPTEVVMSTVTLKYPFGLAVTSTVRPTGTYSSDMPVETAAKGGGSDHDPAGSEAEDSMGSLASPDFRIGWVAVSIAIGVLLLE</sequence>
<feature type="chain" id="PRO_5034005190" evidence="2">
    <location>
        <begin position="21"/>
        <end position="649"/>
    </location>
</feature>
<evidence type="ECO:0000313" key="3">
    <source>
        <dbReference type="EMBL" id="KAF4513063.1"/>
    </source>
</evidence>
<name>A0A8H4V9P0_9HYPO</name>
<feature type="region of interest" description="Disordered" evidence="1">
    <location>
        <begin position="21"/>
        <end position="75"/>
    </location>
</feature>
<dbReference type="AlphaFoldDB" id="A0A8H4V9P0"/>
<evidence type="ECO:0000256" key="2">
    <source>
        <dbReference type="SAM" id="SignalP"/>
    </source>
</evidence>
<comment type="caution">
    <text evidence="3">The sequence shown here is derived from an EMBL/GenBank/DDBJ whole genome shotgun (WGS) entry which is preliminary data.</text>
</comment>
<feature type="compositionally biased region" description="Polar residues" evidence="1">
    <location>
        <begin position="33"/>
        <end position="42"/>
    </location>
</feature>
<reference evidence="3 4" key="1">
    <citation type="journal article" date="2020" name="Genome Biol. Evol.">
        <title>A new high-quality draft genome assembly of the Chinese cordyceps Ophiocordyceps sinensis.</title>
        <authorList>
            <person name="Shu R."/>
            <person name="Zhang J."/>
            <person name="Meng Q."/>
            <person name="Zhang H."/>
            <person name="Zhou G."/>
            <person name="Li M."/>
            <person name="Wu P."/>
            <person name="Zhao Y."/>
            <person name="Chen C."/>
            <person name="Qin Q."/>
        </authorList>
    </citation>
    <scope>NUCLEOTIDE SEQUENCE [LARGE SCALE GENOMIC DNA]</scope>
    <source>
        <strain evidence="3 4">IOZ07</strain>
    </source>
</reference>
<feature type="region of interest" description="Disordered" evidence="1">
    <location>
        <begin position="205"/>
        <end position="318"/>
    </location>
</feature>
<feature type="region of interest" description="Disordered" evidence="1">
    <location>
        <begin position="595"/>
        <end position="624"/>
    </location>
</feature>
<feature type="compositionally biased region" description="Low complexity" evidence="1">
    <location>
        <begin position="21"/>
        <end position="32"/>
    </location>
</feature>
<evidence type="ECO:0000256" key="1">
    <source>
        <dbReference type="SAM" id="MobiDB-lite"/>
    </source>
</evidence>
<feature type="compositionally biased region" description="Low complexity" evidence="1">
    <location>
        <begin position="51"/>
        <end position="75"/>
    </location>
</feature>